<dbReference type="RefSeq" id="XP_029344023.1">
    <property type="nucleotide sequence ID" value="XM_029488163.1"/>
</dbReference>
<dbReference type="Proteomes" id="UP000007819">
    <property type="component" value="Chromosome A1"/>
</dbReference>
<dbReference type="InterPro" id="IPR013783">
    <property type="entry name" value="Ig-like_fold"/>
</dbReference>
<dbReference type="PROSITE" id="PS50835">
    <property type="entry name" value="IG_LIKE"/>
    <property type="match status" value="1"/>
</dbReference>
<dbReference type="EnsemblMetazoa" id="XM_029488163.1">
    <property type="protein sequence ID" value="XP_029344023.1"/>
    <property type="gene ID" value="LOC100573764"/>
</dbReference>
<evidence type="ECO:0000313" key="5">
    <source>
        <dbReference type="Proteomes" id="UP000007819"/>
    </source>
</evidence>
<dbReference type="Gene3D" id="2.60.40.10">
    <property type="entry name" value="Immunoglobulins"/>
    <property type="match status" value="1"/>
</dbReference>
<keyword evidence="5" id="KW-1185">Reference proteome</keyword>
<proteinExistence type="predicted"/>
<evidence type="ECO:0000259" key="3">
    <source>
        <dbReference type="PROSITE" id="PS50835"/>
    </source>
</evidence>
<evidence type="ECO:0000256" key="2">
    <source>
        <dbReference type="SAM" id="SignalP"/>
    </source>
</evidence>
<dbReference type="GeneID" id="100573764"/>
<organism evidence="4 5">
    <name type="scientific">Acyrthosiphon pisum</name>
    <name type="common">Pea aphid</name>
    <dbReference type="NCBI Taxonomy" id="7029"/>
    <lineage>
        <taxon>Eukaryota</taxon>
        <taxon>Metazoa</taxon>
        <taxon>Ecdysozoa</taxon>
        <taxon>Arthropoda</taxon>
        <taxon>Hexapoda</taxon>
        <taxon>Insecta</taxon>
        <taxon>Pterygota</taxon>
        <taxon>Neoptera</taxon>
        <taxon>Paraneoptera</taxon>
        <taxon>Hemiptera</taxon>
        <taxon>Sternorrhyncha</taxon>
        <taxon>Aphidomorpha</taxon>
        <taxon>Aphidoidea</taxon>
        <taxon>Aphididae</taxon>
        <taxon>Macrosiphini</taxon>
        <taxon>Acyrthosiphon</taxon>
    </lineage>
</organism>
<name>A0A8R2NRU2_ACYPI</name>
<accession>A0A8R2NRU2</accession>
<feature type="domain" description="Ig-like" evidence="3">
    <location>
        <begin position="35"/>
        <end position="136"/>
    </location>
</feature>
<protein>
    <recommendedName>
        <fullName evidence="3">Ig-like domain-containing protein</fullName>
    </recommendedName>
</protein>
<reference evidence="4" key="2">
    <citation type="submission" date="2022-06" db="UniProtKB">
        <authorList>
            <consortium name="EnsemblMetazoa"/>
        </authorList>
    </citation>
    <scope>IDENTIFICATION</scope>
</reference>
<feature type="chain" id="PRO_5035738301" description="Ig-like domain-containing protein" evidence="2">
    <location>
        <begin position="23"/>
        <end position="213"/>
    </location>
</feature>
<feature type="signal peptide" evidence="2">
    <location>
        <begin position="1"/>
        <end position="22"/>
    </location>
</feature>
<dbReference type="InterPro" id="IPR036179">
    <property type="entry name" value="Ig-like_dom_sf"/>
</dbReference>
<keyword evidence="2" id="KW-0732">Signal</keyword>
<evidence type="ECO:0000313" key="4">
    <source>
        <dbReference type="EnsemblMetazoa" id="XP_029344023.1"/>
    </source>
</evidence>
<feature type="region of interest" description="Disordered" evidence="1">
    <location>
        <begin position="130"/>
        <end position="152"/>
    </location>
</feature>
<dbReference type="AlphaFoldDB" id="A0A8R2NRU2"/>
<dbReference type="KEGG" id="api:100573764"/>
<dbReference type="SUPFAM" id="SSF48726">
    <property type="entry name" value="Immunoglobulin"/>
    <property type="match status" value="1"/>
</dbReference>
<reference evidence="5" key="1">
    <citation type="submission" date="2010-06" db="EMBL/GenBank/DDBJ databases">
        <authorList>
            <person name="Jiang H."/>
            <person name="Abraham K."/>
            <person name="Ali S."/>
            <person name="Alsbrooks S.L."/>
            <person name="Anim B.N."/>
            <person name="Anosike U.S."/>
            <person name="Attaway T."/>
            <person name="Bandaranaike D.P."/>
            <person name="Battles P.K."/>
            <person name="Bell S.N."/>
            <person name="Bell A.V."/>
            <person name="Beltran B."/>
            <person name="Bickham C."/>
            <person name="Bustamante Y."/>
            <person name="Caleb T."/>
            <person name="Canada A."/>
            <person name="Cardenas V."/>
            <person name="Carter K."/>
            <person name="Chacko J."/>
            <person name="Chandrabose M.N."/>
            <person name="Chavez D."/>
            <person name="Chavez A."/>
            <person name="Chen L."/>
            <person name="Chu H.-S."/>
            <person name="Claassen K.J."/>
            <person name="Cockrell R."/>
            <person name="Collins M."/>
            <person name="Cooper J.A."/>
            <person name="Cree A."/>
            <person name="Curry S.M."/>
            <person name="Da Y."/>
            <person name="Dao M.D."/>
            <person name="Das B."/>
            <person name="Davila M.-L."/>
            <person name="Davy-Carroll L."/>
            <person name="Denson S."/>
            <person name="Dinh H."/>
            <person name="Ebong V.E."/>
            <person name="Edwards J.R."/>
            <person name="Egan A."/>
            <person name="El-Daye J."/>
            <person name="Escobedo L."/>
            <person name="Fernandez S."/>
            <person name="Fernando P.R."/>
            <person name="Flagg N."/>
            <person name="Forbes L.D."/>
            <person name="Fowler R.G."/>
            <person name="Fu Q."/>
            <person name="Gabisi R.A."/>
            <person name="Ganer J."/>
            <person name="Garbino Pronczuk A."/>
            <person name="Garcia R.M."/>
            <person name="Garner T."/>
            <person name="Garrett T.E."/>
            <person name="Gonzalez D.A."/>
            <person name="Hamid H."/>
            <person name="Hawkins E.S."/>
            <person name="Hirani K."/>
            <person name="Hogues M.E."/>
            <person name="Hollins B."/>
            <person name="Hsiao C.-H."/>
            <person name="Jabil R."/>
            <person name="James M.L."/>
            <person name="Jhangiani S.N."/>
            <person name="Johnson B."/>
            <person name="Johnson Q."/>
            <person name="Joshi V."/>
            <person name="Kalu J.B."/>
            <person name="Kam C."/>
            <person name="Kashfia A."/>
            <person name="Keebler J."/>
            <person name="Kisamo H."/>
            <person name="Kovar C.L."/>
            <person name="Lago L.A."/>
            <person name="Lai C.-Y."/>
            <person name="Laidlaw J."/>
            <person name="Lara F."/>
            <person name="Le T.-K."/>
            <person name="Lee S.L."/>
            <person name="Legall F.H."/>
            <person name="Lemon S.J."/>
            <person name="Lewis L.R."/>
            <person name="Li B."/>
            <person name="Liu Y."/>
            <person name="Liu Y.-S."/>
            <person name="Lopez J."/>
            <person name="Lozado R.J."/>
            <person name="Lu J."/>
            <person name="Madu R.C."/>
            <person name="Maheshwari M."/>
            <person name="Maheshwari R."/>
            <person name="Malloy K."/>
            <person name="Martinez E."/>
            <person name="Mathew T."/>
            <person name="Mercado I.C."/>
            <person name="Mercado C."/>
            <person name="Meyer B."/>
            <person name="Montgomery K."/>
            <person name="Morgan M.B."/>
            <person name="Munidasa M."/>
            <person name="Nazareth L.V."/>
            <person name="Nelson J."/>
            <person name="Ng B.M."/>
            <person name="Nguyen N.B."/>
            <person name="Nguyen P.Q."/>
            <person name="Nguyen T."/>
            <person name="Obregon M."/>
            <person name="Okwuonu G.O."/>
            <person name="Onwere C.G."/>
            <person name="Orozco G."/>
            <person name="Parra A."/>
            <person name="Patel S."/>
            <person name="Patil S."/>
            <person name="Perez A."/>
            <person name="Perez Y."/>
            <person name="Pham C."/>
            <person name="Primus E.L."/>
            <person name="Pu L.-L."/>
            <person name="Puazo M."/>
            <person name="Qin X."/>
            <person name="Quiroz J.B."/>
            <person name="Reese J."/>
            <person name="Richards S."/>
            <person name="Rives C.M."/>
            <person name="Robberts R."/>
            <person name="Ruiz S.J."/>
            <person name="Ruiz M.J."/>
            <person name="Santibanez J."/>
            <person name="Schneider B.W."/>
            <person name="Sisson I."/>
            <person name="Smith M."/>
            <person name="Sodergren E."/>
            <person name="Song X.-Z."/>
            <person name="Song B.B."/>
            <person name="Summersgill H."/>
            <person name="Thelus R."/>
            <person name="Thornton R.D."/>
            <person name="Trejos Z.Y."/>
            <person name="Usmani K."/>
            <person name="Vattathil S."/>
            <person name="Villasana D."/>
            <person name="Walker D.L."/>
            <person name="Wang S."/>
            <person name="Wang K."/>
            <person name="White C.S."/>
            <person name="Williams A.C."/>
            <person name="Williamson J."/>
            <person name="Wilson K."/>
            <person name="Woghiren I.O."/>
            <person name="Woodworth J.R."/>
            <person name="Worley K.C."/>
            <person name="Wright R.A."/>
            <person name="Wu W."/>
            <person name="Young L."/>
            <person name="Zhang L."/>
            <person name="Zhang J."/>
            <person name="Zhu Y."/>
            <person name="Muzny D.M."/>
            <person name="Weinstock G."/>
            <person name="Gibbs R.A."/>
        </authorList>
    </citation>
    <scope>NUCLEOTIDE SEQUENCE [LARGE SCALE GENOMIC DNA]</scope>
    <source>
        <strain evidence="5">LSR1</strain>
    </source>
</reference>
<sequence>MFGILVLHLSAAALFYRFGCNGQTAEVGSLTSQIGGYAVFECPAVPQPRYDHDGGLRRLVAVRWTKDGQTVFTCSEGTLTTDERYDGRTTVVEPPEFSDVVSIAINVSSLRESDTGDYECHVTYSGDVGPLQPSSSQPPLPTLSLPQSSTDSTMNAVDNDMGSTAGVRFRLDVQGEAKQFVYNTPFVSKNKVHCIINLPILLNIYLLYTCIFF</sequence>
<evidence type="ECO:0000256" key="1">
    <source>
        <dbReference type="SAM" id="MobiDB-lite"/>
    </source>
</evidence>
<dbReference type="InterPro" id="IPR007110">
    <property type="entry name" value="Ig-like_dom"/>
</dbReference>
<dbReference type="OrthoDB" id="6234674at2759"/>